<dbReference type="InterPro" id="IPR006367">
    <property type="entry name" value="Sirohaem_synthase_N"/>
</dbReference>
<evidence type="ECO:0000256" key="5">
    <source>
        <dbReference type="ARBA" id="ARBA00023244"/>
    </source>
</evidence>
<organism evidence="6 7">
    <name type="scientific">Tsuneonella aeria</name>
    <dbReference type="NCBI Taxonomy" id="1837929"/>
    <lineage>
        <taxon>Bacteria</taxon>
        <taxon>Pseudomonadati</taxon>
        <taxon>Pseudomonadota</taxon>
        <taxon>Alphaproteobacteria</taxon>
        <taxon>Sphingomonadales</taxon>
        <taxon>Erythrobacteraceae</taxon>
        <taxon>Tsuneonella</taxon>
    </lineage>
</organism>
<dbReference type="GO" id="GO:0004325">
    <property type="term" value="F:ferrochelatase activity"/>
    <property type="evidence" value="ECO:0007669"/>
    <property type="project" value="InterPro"/>
</dbReference>
<evidence type="ECO:0000256" key="3">
    <source>
        <dbReference type="ARBA" id="ARBA00023002"/>
    </source>
</evidence>
<dbReference type="GO" id="GO:0019354">
    <property type="term" value="P:siroheme biosynthetic process"/>
    <property type="evidence" value="ECO:0007669"/>
    <property type="project" value="UniProtKB-UniPathway"/>
</dbReference>
<dbReference type="EMBL" id="WTZA01000001">
    <property type="protein sequence ID" value="MXO74542.1"/>
    <property type="molecule type" value="Genomic_DNA"/>
</dbReference>
<dbReference type="NCBIfam" id="TIGR01470">
    <property type="entry name" value="cysG_Nterm"/>
    <property type="match status" value="1"/>
</dbReference>
<protein>
    <recommendedName>
        <fullName evidence="2">precorrin-2 dehydrogenase</fullName>
        <ecNumber evidence="2">1.3.1.76</ecNumber>
    </recommendedName>
</protein>
<dbReference type="InterPro" id="IPR028161">
    <property type="entry name" value="Met8-like"/>
</dbReference>
<dbReference type="SUPFAM" id="SSF75615">
    <property type="entry name" value="Siroheme synthase middle domains-like"/>
    <property type="match status" value="1"/>
</dbReference>
<evidence type="ECO:0000256" key="1">
    <source>
        <dbReference type="ARBA" id="ARBA00005010"/>
    </source>
</evidence>
<dbReference type="UniPathway" id="UPA00262">
    <property type="reaction ID" value="UER00222"/>
</dbReference>
<comment type="caution">
    <text evidence="6">The sequence shown here is derived from an EMBL/GenBank/DDBJ whole genome shotgun (WGS) entry which is preliminary data.</text>
</comment>
<dbReference type="Gene3D" id="3.30.160.110">
    <property type="entry name" value="Siroheme synthase, domain 2"/>
    <property type="match status" value="1"/>
</dbReference>
<name>A0A6I4TBC6_9SPHN</name>
<dbReference type="Gene3D" id="3.40.50.720">
    <property type="entry name" value="NAD(P)-binding Rossmann-like Domain"/>
    <property type="match status" value="1"/>
</dbReference>
<sequence length="261" mass="27789">MALNSLPLFHCVAGRRVVVLGDGDGGAARRRLVERAGGICCGEPEAHHAGLAFIAFDDPRQAEAAAIRLRCKGLLVNVTDRPELCDFTVPSVLDRDPLLIAVGTGGVSAGLAKHLRLRLETLLPASLGRLGDALHAARERIRARWPNGAERRRALDAALAPGGALDPFDDRSAQRLDAWIAAGTAKPGDSIDEIVLGSDDPDDLTLRQARLLGAADFLLHDPAIPDAILNRARADAVRIPSPAAIGNRRGRVVILLVRDRL</sequence>
<evidence type="ECO:0000256" key="2">
    <source>
        <dbReference type="ARBA" id="ARBA00012400"/>
    </source>
</evidence>
<comment type="pathway">
    <text evidence="1">Porphyrin-containing compound metabolism; siroheme biosynthesis; sirohydrochlorin from precorrin-2: step 1/1.</text>
</comment>
<dbReference type="RefSeq" id="WP_160610291.1">
    <property type="nucleotide sequence ID" value="NZ_WTZA01000001.1"/>
</dbReference>
<accession>A0A6I4TBC6</accession>
<keyword evidence="3" id="KW-0560">Oxidoreductase</keyword>
<dbReference type="SUPFAM" id="SSF53790">
    <property type="entry name" value="Tetrapyrrole methylase"/>
    <property type="match status" value="1"/>
</dbReference>
<dbReference type="OrthoDB" id="9815856at2"/>
<dbReference type="GO" id="GO:0043115">
    <property type="term" value="F:precorrin-2 dehydrogenase activity"/>
    <property type="evidence" value="ECO:0007669"/>
    <property type="project" value="UniProtKB-EC"/>
</dbReference>
<reference evidence="6 7" key="1">
    <citation type="submission" date="2019-12" db="EMBL/GenBank/DDBJ databases">
        <title>Genomic-based taxomic classification of the family Erythrobacteraceae.</title>
        <authorList>
            <person name="Xu L."/>
        </authorList>
    </citation>
    <scope>NUCLEOTIDE SEQUENCE [LARGE SCALE GENOMIC DNA]</scope>
    <source>
        <strain evidence="6 7">100921-2</strain>
    </source>
</reference>
<evidence type="ECO:0000256" key="4">
    <source>
        <dbReference type="ARBA" id="ARBA00023027"/>
    </source>
</evidence>
<dbReference type="GO" id="GO:0008168">
    <property type="term" value="F:methyltransferase activity"/>
    <property type="evidence" value="ECO:0007669"/>
    <property type="project" value="InterPro"/>
</dbReference>
<evidence type="ECO:0000313" key="6">
    <source>
        <dbReference type="EMBL" id="MXO74542.1"/>
    </source>
</evidence>
<dbReference type="InterPro" id="IPR035996">
    <property type="entry name" value="4pyrrol_Methylase_sf"/>
</dbReference>
<gene>
    <name evidence="6" type="ORF">GRI40_04800</name>
</gene>
<dbReference type="PANTHER" id="PTHR35330:SF1">
    <property type="entry name" value="SIROHEME BIOSYNTHESIS PROTEIN MET8"/>
    <property type="match status" value="1"/>
</dbReference>
<dbReference type="AlphaFoldDB" id="A0A6I4TBC6"/>
<keyword evidence="5" id="KW-0627">Porphyrin biosynthesis</keyword>
<proteinExistence type="predicted"/>
<dbReference type="PANTHER" id="PTHR35330">
    <property type="entry name" value="SIROHEME BIOSYNTHESIS PROTEIN MET8"/>
    <property type="match status" value="1"/>
</dbReference>
<keyword evidence="4" id="KW-0520">NAD</keyword>
<evidence type="ECO:0000313" key="7">
    <source>
        <dbReference type="Proteomes" id="UP000439522"/>
    </source>
</evidence>
<dbReference type="EC" id="1.3.1.76" evidence="2"/>
<dbReference type="Pfam" id="PF13241">
    <property type="entry name" value="NAD_binding_7"/>
    <property type="match status" value="1"/>
</dbReference>
<dbReference type="Proteomes" id="UP000439522">
    <property type="component" value="Unassembled WGS sequence"/>
</dbReference>
<keyword evidence="7" id="KW-1185">Reference proteome</keyword>